<evidence type="ECO:0000256" key="7">
    <source>
        <dbReference type="ARBA" id="ARBA00046740"/>
    </source>
</evidence>
<dbReference type="GeneID" id="61142733"/>
<dbReference type="SMR" id="A0A0E2B5I2"/>
<evidence type="ECO:0000256" key="5">
    <source>
        <dbReference type="ARBA" id="ARBA00023274"/>
    </source>
</evidence>
<dbReference type="GO" id="GO:0003735">
    <property type="term" value="F:structural constituent of ribosome"/>
    <property type="evidence" value="ECO:0007669"/>
    <property type="project" value="InterPro"/>
</dbReference>
<organism evidence="10 11">
    <name type="scientific">Leptospira kirschneri str. H1</name>
    <dbReference type="NCBI Taxonomy" id="1049966"/>
    <lineage>
        <taxon>Bacteria</taxon>
        <taxon>Pseudomonadati</taxon>
        <taxon>Spirochaetota</taxon>
        <taxon>Spirochaetia</taxon>
        <taxon>Leptospirales</taxon>
        <taxon>Leptospiraceae</taxon>
        <taxon>Leptospira</taxon>
    </lineage>
</organism>
<evidence type="ECO:0000256" key="1">
    <source>
        <dbReference type="ARBA" id="ARBA00006471"/>
    </source>
</evidence>
<comment type="function">
    <text evidence="8">One of the primary rRNA binding proteins, it binds directly to 16S rRNA central domain where it helps coordinate assembly of the platform of the 30S subunit.</text>
</comment>
<comment type="subunit">
    <text evidence="7 8">Part of the 30S ribosomal subunit. Contacts proteins S5 and S12.</text>
</comment>
<dbReference type="HAMAP" id="MF_01302_B">
    <property type="entry name" value="Ribosomal_uS8_B"/>
    <property type="match status" value="1"/>
</dbReference>
<dbReference type="Gene3D" id="3.30.1370.30">
    <property type="match status" value="1"/>
</dbReference>
<dbReference type="SUPFAM" id="SSF56047">
    <property type="entry name" value="Ribosomal protein S8"/>
    <property type="match status" value="1"/>
</dbReference>
<keyword evidence="5 8" id="KW-0687">Ribonucleoprotein</keyword>
<evidence type="ECO:0000313" key="11">
    <source>
        <dbReference type="Proteomes" id="UP000006253"/>
    </source>
</evidence>
<name>A0A0E2B5I2_9LEPT</name>
<accession>A0A0E2B5I2</accession>
<dbReference type="InterPro" id="IPR047863">
    <property type="entry name" value="Ribosomal_uS8_CS"/>
</dbReference>
<keyword evidence="3 8" id="KW-0694">RNA-binding</keyword>
<dbReference type="AlphaFoldDB" id="A0A0E2B5I2"/>
<keyword evidence="2 8" id="KW-0699">rRNA-binding</keyword>
<dbReference type="EMBL" id="AHMY02000025">
    <property type="protein sequence ID" value="EKO16426.1"/>
    <property type="molecule type" value="Genomic_DNA"/>
</dbReference>
<gene>
    <name evidence="8 10" type="primary">rpsH</name>
    <name evidence="10" type="ORF">LEP1GSC081_2917</name>
</gene>
<dbReference type="NCBIfam" id="NF001109">
    <property type="entry name" value="PRK00136.1"/>
    <property type="match status" value="1"/>
</dbReference>
<dbReference type="Gene3D" id="3.30.1490.10">
    <property type="match status" value="1"/>
</dbReference>
<dbReference type="GO" id="GO:1990904">
    <property type="term" value="C:ribonucleoprotein complex"/>
    <property type="evidence" value="ECO:0007669"/>
    <property type="project" value="UniProtKB-KW"/>
</dbReference>
<reference evidence="10 11" key="1">
    <citation type="submission" date="2012-10" db="EMBL/GenBank/DDBJ databases">
        <authorList>
            <person name="Harkins D.M."/>
            <person name="Durkin A.S."/>
            <person name="Brinkac L.M."/>
            <person name="Selengut J.D."/>
            <person name="Sanka R."/>
            <person name="DePew J."/>
            <person name="Purushe J."/>
            <person name="Peacock S.J."/>
            <person name="Thaipadungpanit J."/>
            <person name="Wuthiekanun V.W."/>
            <person name="Day N.P."/>
            <person name="Vinetz J.M."/>
            <person name="Sutton G.G."/>
            <person name="Nelson W.C."/>
            <person name="Fouts D.E."/>
        </authorList>
    </citation>
    <scope>NUCLEOTIDE SEQUENCE [LARGE SCALE GENOMIC DNA]</scope>
    <source>
        <strain evidence="10 11">H1</strain>
    </source>
</reference>
<dbReference type="FunFam" id="3.30.1370.30:FF:000002">
    <property type="entry name" value="30S ribosomal protein S8"/>
    <property type="match status" value="1"/>
</dbReference>
<dbReference type="InterPro" id="IPR000630">
    <property type="entry name" value="Ribosomal_uS8"/>
</dbReference>
<protein>
    <recommendedName>
        <fullName evidence="6 8">Small ribosomal subunit protein uS8</fullName>
    </recommendedName>
</protein>
<dbReference type="GO" id="GO:0019843">
    <property type="term" value="F:rRNA binding"/>
    <property type="evidence" value="ECO:0007669"/>
    <property type="project" value="UniProtKB-UniRule"/>
</dbReference>
<dbReference type="FunFam" id="3.30.1490.10:FF:000001">
    <property type="entry name" value="30S ribosomal protein S8"/>
    <property type="match status" value="1"/>
</dbReference>
<dbReference type="GO" id="GO:0005840">
    <property type="term" value="C:ribosome"/>
    <property type="evidence" value="ECO:0007669"/>
    <property type="project" value="UniProtKB-KW"/>
</dbReference>
<dbReference type="RefSeq" id="WP_000062824.1">
    <property type="nucleotide sequence ID" value="NZ_AHMY02000025.1"/>
</dbReference>
<evidence type="ECO:0000256" key="6">
    <source>
        <dbReference type="ARBA" id="ARBA00035258"/>
    </source>
</evidence>
<evidence type="ECO:0000256" key="9">
    <source>
        <dbReference type="RuleBase" id="RU003660"/>
    </source>
</evidence>
<keyword evidence="4 8" id="KW-0689">Ribosomal protein</keyword>
<comment type="similarity">
    <text evidence="1 8 9">Belongs to the universal ribosomal protein uS8 family.</text>
</comment>
<evidence type="ECO:0000313" key="10">
    <source>
        <dbReference type="EMBL" id="EKO16426.1"/>
    </source>
</evidence>
<evidence type="ECO:0000256" key="2">
    <source>
        <dbReference type="ARBA" id="ARBA00022730"/>
    </source>
</evidence>
<comment type="caution">
    <text evidence="10">The sequence shown here is derived from an EMBL/GenBank/DDBJ whole genome shotgun (WGS) entry which is preliminary data.</text>
</comment>
<dbReference type="GO" id="GO:0005737">
    <property type="term" value="C:cytoplasm"/>
    <property type="evidence" value="ECO:0007669"/>
    <property type="project" value="UniProtKB-ARBA"/>
</dbReference>
<dbReference type="PROSITE" id="PS00053">
    <property type="entry name" value="RIBOSOMAL_S8"/>
    <property type="match status" value="1"/>
</dbReference>
<dbReference type="GO" id="GO:0006412">
    <property type="term" value="P:translation"/>
    <property type="evidence" value="ECO:0007669"/>
    <property type="project" value="UniProtKB-UniRule"/>
</dbReference>
<dbReference type="PANTHER" id="PTHR11758">
    <property type="entry name" value="40S RIBOSOMAL PROTEIN S15A"/>
    <property type="match status" value="1"/>
</dbReference>
<dbReference type="InterPro" id="IPR035987">
    <property type="entry name" value="Ribosomal_uS8_sf"/>
</dbReference>
<evidence type="ECO:0000256" key="3">
    <source>
        <dbReference type="ARBA" id="ARBA00022884"/>
    </source>
</evidence>
<dbReference type="Proteomes" id="UP000006253">
    <property type="component" value="Unassembled WGS sequence"/>
</dbReference>
<evidence type="ECO:0000256" key="8">
    <source>
        <dbReference type="HAMAP-Rule" id="MF_01302"/>
    </source>
</evidence>
<proteinExistence type="inferred from homology"/>
<dbReference type="Pfam" id="PF00410">
    <property type="entry name" value="Ribosomal_S8"/>
    <property type="match status" value="1"/>
</dbReference>
<evidence type="ECO:0000256" key="4">
    <source>
        <dbReference type="ARBA" id="ARBA00022980"/>
    </source>
</evidence>
<sequence length="133" mass="15119">MSMSDPIGDMLTRIRNAGRAKHETCLVPGSKIKKSILDLMKEEGFIKDYESVKVNETFEDYKVFLKYDHTKRPIIRELVRVSTPGRRVYIKSAEIRPYKNNIGTLIVSTSKGIMTGKNARKLKLGGEVILKMS</sequence>